<dbReference type="Gene3D" id="2.60.40.1930">
    <property type="match status" value="1"/>
</dbReference>
<reference evidence="3" key="1">
    <citation type="submission" date="2017-01" db="EMBL/GenBank/DDBJ databases">
        <authorList>
            <person name="Varghese N."/>
            <person name="Submissions S."/>
        </authorList>
    </citation>
    <scope>NUCLEOTIDE SEQUENCE [LARGE SCALE GENOMIC DNA]</scope>
    <source>
        <strain evidence="3">LP100</strain>
    </source>
</reference>
<dbReference type="InterPro" id="IPR041246">
    <property type="entry name" value="Bact_MG10"/>
</dbReference>
<dbReference type="Proteomes" id="UP000187181">
    <property type="component" value="Unassembled WGS sequence"/>
</dbReference>
<dbReference type="InterPro" id="IPR037066">
    <property type="entry name" value="Plug_dom_sf"/>
</dbReference>
<dbReference type="GO" id="GO:0004866">
    <property type="term" value="F:endopeptidase inhibitor activity"/>
    <property type="evidence" value="ECO:0007669"/>
    <property type="project" value="InterPro"/>
</dbReference>
<dbReference type="SUPFAM" id="SSF48239">
    <property type="entry name" value="Terpenoid cyclases/Protein prenyltransferases"/>
    <property type="match status" value="1"/>
</dbReference>
<gene>
    <name evidence="2" type="ORF">SAMN05444128_1111</name>
</gene>
<dbReference type="OrthoDB" id="9767116at2"/>
<keyword evidence="3" id="KW-1185">Reference proteome</keyword>
<accession>A0A1R3WY30</accession>
<feature type="domain" description="Alpha-2-macroglobulin" evidence="1">
    <location>
        <begin position="1315"/>
        <end position="1404"/>
    </location>
</feature>
<dbReference type="Pfam" id="PF00207">
    <property type="entry name" value="A2M"/>
    <property type="match status" value="1"/>
</dbReference>
<dbReference type="InterPro" id="IPR008930">
    <property type="entry name" value="Terpenoid_cyclase/PrenylTrfase"/>
</dbReference>
<dbReference type="Gene3D" id="2.60.40.1120">
    <property type="entry name" value="Carboxypeptidase-like, regulatory domain"/>
    <property type="match status" value="1"/>
</dbReference>
<dbReference type="InterPro" id="IPR012910">
    <property type="entry name" value="Plug_dom"/>
</dbReference>
<dbReference type="InterPro" id="IPR051802">
    <property type="entry name" value="YfhM-like"/>
</dbReference>
<dbReference type="SUPFAM" id="SSF56935">
    <property type="entry name" value="Porins"/>
    <property type="match status" value="1"/>
</dbReference>
<dbReference type="SUPFAM" id="SSF49464">
    <property type="entry name" value="Carboxypeptidase regulatory domain-like"/>
    <property type="match status" value="1"/>
</dbReference>
<dbReference type="Gene3D" id="1.50.10.20">
    <property type="match status" value="1"/>
</dbReference>
<organism evidence="2 3">
    <name type="scientific">Pontibacter indicus</name>
    <dbReference type="NCBI Taxonomy" id="1317125"/>
    <lineage>
        <taxon>Bacteria</taxon>
        <taxon>Pseudomonadati</taxon>
        <taxon>Bacteroidota</taxon>
        <taxon>Cytophagia</taxon>
        <taxon>Cytophagales</taxon>
        <taxon>Hymenobacteraceae</taxon>
        <taxon>Pontibacter</taxon>
    </lineage>
</organism>
<dbReference type="Pfam" id="PF17973">
    <property type="entry name" value="bMG10"/>
    <property type="match status" value="1"/>
</dbReference>
<evidence type="ECO:0000313" key="2">
    <source>
        <dbReference type="EMBL" id="SIT82388.1"/>
    </source>
</evidence>
<dbReference type="EMBL" id="FTPP01000001">
    <property type="protein sequence ID" value="SIT82388.1"/>
    <property type="molecule type" value="Genomic_DNA"/>
</dbReference>
<dbReference type="STRING" id="1317125.SAMN05444128_1111"/>
<keyword evidence="2" id="KW-0675">Receptor</keyword>
<dbReference type="RefSeq" id="WP_076666456.1">
    <property type="nucleotide sequence ID" value="NZ_FTPP01000001.1"/>
</dbReference>
<name>A0A1R3WY30_9BACT</name>
<dbReference type="InterPro" id="IPR008969">
    <property type="entry name" value="CarboxyPept-like_regulatory"/>
</dbReference>
<dbReference type="Gene3D" id="2.170.130.10">
    <property type="entry name" value="TonB-dependent receptor, plug domain"/>
    <property type="match status" value="1"/>
</dbReference>
<proteinExistence type="predicted"/>
<dbReference type="Pfam" id="PF13715">
    <property type="entry name" value="CarbopepD_reg_2"/>
    <property type="match status" value="1"/>
</dbReference>
<protein>
    <submittedName>
        <fullName evidence="2">TonB-dependent Receptor Plug Domain</fullName>
    </submittedName>
</protein>
<dbReference type="PANTHER" id="PTHR40094:SF1">
    <property type="entry name" value="UBIQUITIN DOMAIN-CONTAINING PROTEIN"/>
    <property type="match status" value="1"/>
</dbReference>
<sequence>MLKQLLLLLFISLLAIPAFPQGRLANSQLRSPYTYIYKITDEQALDIYEKGPNVVKASFFHTAIDSFAIGKTYTKPLPQGHYLYMHAQGPDLVYWLETKSKTQAKLLHLQPELALVVHDSLGQLIRNAKVTAGKKHVPFDSETNTYRLKKGPKKGIVSVSHQGHTFYEELAPQHELYKPKWWQRLINTWPIYYTWRPFRDVYKTIRWGHPEGWIRSVAAIFDEDYRNEKPDKYKGYLVTNKPLYQPGDTVRYKAYVVNENGKPVRHKAQLVLNGYNIRRKKLATISPYRKGAYEGWFVLHDSLNLRLDATYNLLLERTNKREDVLVRHSFTYEDYELKENKYTLRLAHEEHQAGVENQLHVRGTDANGLSLLDARVEVAVLTRQVFWSDERQVFVPDTLWKHRQPLESAGETSITIPSTVFPKASLRYQVRADFLNSSNERSFQSAEASYTYRPGKLQLSLSQDSLLARYVEGDKPMPQKAQLTAVDVRGNKVLDQLVQLPFRLQVNPYVRRYILQSPKQETSLSLSPENAQLQAHTDRNNDSLYLVLDNPRKLPYWFFVYRGDKLVEQGKGQEQRLRYTRALRGDAPYFVTLRYMWGGEIRSDEKVAPHRRYTLNVEVDAPQVVYPGQKSDLTVTVRDVKGKPVPNADLTAYAITSKFTAQGVPTLPSWDKYKGRKPYQKLRLKNEAKSATQLMDWQVWSRRMGLDSIAYYNFLYPKQDIFTEYSPSRDSLTQFSPFVVDSGRVVPVHVVYLDKVPVYFSGTDVVPAYSFAADSGYHTIVMRTADKLVTLDSVYLRPYHKLVLSADLTQATVPYAKEAERKDYLSARERNNLHGYLLEVEQNFGSDLAYLKQGPRVLHLQDGRFQNNYYHSSKIALLTGPYSPDYLQFTRFGKFNTTFELEAGYTYTFERELLKMRERKLLPEHAHLGAWNKKERNPVPLYDKALTEQQLQQEWEELQRQFWLQKALGNNPRYNDYLPKGRVGWRLDTAFTQQPTIAVLHKAGQPDSARLYNGNTRMLTGIPVGNYRLALLFPDSSYVATDLRVQANGQVQLYLQPTAQKQPDRYSQTLLQLVNRRIREAQRGVGIEVQQQLIRQMRNDSYTSGLSEYSTTVSGIVMDAVSGEPLPGVAVLVKGTHIGTATDANGYYQLGVPANAVLVFRFIGYVTAELPAEGRRIIDTSLQVDAKELQEVVVVGYGAQRKGEMAYATQLAGIAPGVHVSSEGNIRIRGNASVRSATSPLIIVNGVPYSGELSDLDPALLASMKKLDAAAGTALYGSVAAGGVIIIGGKGSEGLTAALPVDEAGAIRESFSDFAFWQPRLLTDRKGQATFPVTFPGDITSWNTYVLGMDGKKRTGIYSTSIKSFKAVMATLAMPRFLVEGDKTQVVGKALNYLPDSSNVSTRFEVDGKPVRKRQVLLKRAYTDTLTFTAPPVAPDSVEVLFALHSTEGMADGERRHVRVYPKGTQETTGHFVALHTDTTLTLNFDPAKGPVKLHAKGNLLEVMLEEIDYLHKYEYWCTEQAASKLKGLLLEKRIREQLGEKFEHERLVRRLVRHLEKTQLPEGAWTWWQTGPAYTWITSHVVEALSLAKVEGYAPKYDEKKLQDYMVYRLEQARATDKLMMLETLYKLQAKVDYTRYVTELSKREGLTLEEQLRLTRMRQLLILEAPLDTLQKYRKTTTLGGLHWGENRYSLFNNHISNTLLAYNILKAAGGREQELARIRAYLLSERRNGRWRNTYESARILETLLPDLLNTNEGDQQLQNSLKLTGPLRLEASKFPVDTTFLPGQPLVIQKTGKLPLYLTAYQTHWNASPEPVQKDFVVKTSFKGMAGQAVLTAGMPVELVVEVEAKANADFVMIEVPIPAGCSYDEKTGRGPYEVHREYFRHKVAIFADRLPKGKHTYTIRLLPRYSGTYTLNPAKAELMYFPVFYGRTGLKGVTIE</sequence>
<evidence type="ECO:0000313" key="3">
    <source>
        <dbReference type="Proteomes" id="UP000187181"/>
    </source>
</evidence>
<dbReference type="Pfam" id="PF07715">
    <property type="entry name" value="Plug"/>
    <property type="match status" value="1"/>
</dbReference>
<dbReference type="PANTHER" id="PTHR40094">
    <property type="entry name" value="ALPHA-2-MACROGLOBULIN HOMOLOG"/>
    <property type="match status" value="1"/>
</dbReference>
<evidence type="ECO:0000259" key="1">
    <source>
        <dbReference type="SMART" id="SM01360"/>
    </source>
</evidence>
<dbReference type="SMART" id="SM01360">
    <property type="entry name" value="A2M"/>
    <property type="match status" value="1"/>
</dbReference>
<dbReference type="InterPro" id="IPR001599">
    <property type="entry name" value="Macroglobln_a2"/>
</dbReference>